<dbReference type="GO" id="GO:0004845">
    <property type="term" value="F:uracil phosphoribosyltransferase activity"/>
    <property type="evidence" value="ECO:0007669"/>
    <property type="project" value="UniProtKB-EC"/>
</dbReference>
<evidence type="ECO:0000313" key="2">
    <source>
        <dbReference type="EMBL" id="QAR30950.1"/>
    </source>
</evidence>
<accession>A0A410JS01</accession>
<dbReference type="PANTHER" id="PTHR11608:SF0">
    <property type="entry name" value="BIFUNCTIONAL PROTEIN PYRR"/>
    <property type="match status" value="1"/>
</dbReference>
<gene>
    <name evidence="2" type="ORF">EQP59_06170</name>
</gene>
<dbReference type="SUPFAM" id="SSF53271">
    <property type="entry name" value="PRTase-like"/>
    <property type="match status" value="1"/>
</dbReference>
<evidence type="ECO:0000313" key="3">
    <source>
        <dbReference type="Proteomes" id="UP000287701"/>
    </source>
</evidence>
<organism evidence="2 3">
    <name type="scientific">Ornithobacterium rhinotracheale</name>
    <dbReference type="NCBI Taxonomy" id="28251"/>
    <lineage>
        <taxon>Bacteria</taxon>
        <taxon>Pseudomonadati</taxon>
        <taxon>Bacteroidota</taxon>
        <taxon>Flavobacteriia</taxon>
        <taxon>Flavobacteriales</taxon>
        <taxon>Weeksellaceae</taxon>
        <taxon>Ornithobacterium</taxon>
    </lineage>
</organism>
<dbReference type="NCBIfam" id="NF001097">
    <property type="entry name" value="PRK00129.1"/>
    <property type="match status" value="1"/>
</dbReference>
<feature type="domain" description="Phosphoribosyltransferase" evidence="1">
    <location>
        <begin position="13"/>
        <end position="214"/>
    </location>
</feature>
<dbReference type="OrthoDB" id="9781675at2"/>
<dbReference type="RefSeq" id="WP_128501414.1">
    <property type="nucleotide sequence ID" value="NZ_CP035107.1"/>
</dbReference>
<dbReference type="CDD" id="cd06223">
    <property type="entry name" value="PRTases_typeI"/>
    <property type="match status" value="1"/>
</dbReference>
<keyword evidence="2" id="KW-0808">Transferase</keyword>
<sequence>MTSLNYTDLSEKQSILSSWVNQLRDVKIQKDRMRFRRNLERIGEVGALEISKTLPYKACEVTTPLGVKPSVDLAVQPVVMTILRAGLPLYQGVLNYFDYADSGFVAAYRKHNAEGFEIKQDYVTCPDISNRPLIVVDPMLATGASLCEAIHAVLKLAQPSELHILCAIAALPGIQKINEELPQARLWCATVDDKLDEKGYIIPGLGDAGDLCFGPKLQS</sequence>
<dbReference type="Proteomes" id="UP000287701">
    <property type="component" value="Chromosome"/>
</dbReference>
<protein>
    <submittedName>
        <fullName evidence="2">Uracil phosphoribosyltransferase</fullName>
        <ecNumber evidence="2">2.4.2.9</ecNumber>
    </submittedName>
</protein>
<name>A0A410JS01_ORNRH</name>
<dbReference type="AlphaFoldDB" id="A0A410JS01"/>
<dbReference type="PANTHER" id="PTHR11608">
    <property type="entry name" value="BIFUNCTIONAL PROTEIN PYRR"/>
    <property type="match status" value="1"/>
</dbReference>
<dbReference type="InterPro" id="IPR000836">
    <property type="entry name" value="PRTase_dom"/>
</dbReference>
<dbReference type="Pfam" id="PF14681">
    <property type="entry name" value="UPRTase"/>
    <property type="match status" value="1"/>
</dbReference>
<keyword evidence="2" id="KW-0328">Glycosyltransferase</keyword>
<dbReference type="Gene3D" id="3.40.50.2020">
    <property type="match status" value="1"/>
</dbReference>
<dbReference type="InterPro" id="IPR029057">
    <property type="entry name" value="PRTase-like"/>
</dbReference>
<dbReference type="EMBL" id="CP035107">
    <property type="protein sequence ID" value="QAR30950.1"/>
    <property type="molecule type" value="Genomic_DNA"/>
</dbReference>
<dbReference type="EC" id="2.4.2.9" evidence="2"/>
<proteinExistence type="predicted"/>
<evidence type="ECO:0000259" key="1">
    <source>
        <dbReference type="Pfam" id="PF14681"/>
    </source>
</evidence>
<reference evidence="2 3" key="1">
    <citation type="submission" date="2019-01" db="EMBL/GenBank/DDBJ databases">
        <title>Whole Genome of Ornithobacterium rhinotracheale FARPER-174b.</title>
        <authorList>
            <person name="Tataje-Lavanda L.A."/>
            <person name="Montalvan A."/>
            <person name="Montesinos R."/>
            <person name="Zimic M."/>
            <person name="Fernandez-Sanchez M."/>
            <person name="Fernandez-Diaz M."/>
        </authorList>
    </citation>
    <scope>NUCLEOTIDE SEQUENCE [LARGE SCALE GENOMIC DNA]</scope>
    <source>
        <strain evidence="2 3">FARPER-174b</strain>
    </source>
</reference>
<dbReference type="InterPro" id="IPR050137">
    <property type="entry name" value="PyrR_bifunctional"/>
</dbReference>